<dbReference type="EMBL" id="CH408035">
    <property type="protein sequence ID" value="EAQ84298.1"/>
    <property type="molecule type" value="Genomic_DNA"/>
</dbReference>
<evidence type="ECO:0000313" key="3">
    <source>
        <dbReference type="Proteomes" id="UP000001056"/>
    </source>
</evidence>
<dbReference type="InParanoid" id="Q2GMV2"/>
<dbReference type="VEuPathDB" id="FungiDB:CHGG_10702"/>
<protein>
    <submittedName>
        <fullName evidence="2">Uncharacterized protein</fullName>
    </submittedName>
</protein>
<reference evidence="3" key="1">
    <citation type="journal article" date="2015" name="Genome Announc.">
        <title>Draft genome sequence of the cellulolytic fungus Chaetomium globosum.</title>
        <authorList>
            <person name="Cuomo C.A."/>
            <person name="Untereiner W.A."/>
            <person name="Ma L.-J."/>
            <person name="Grabherr M."/>
            <person name="Birren B.W."/>
        </authorList>
    </citation>
    <scope>NUCLEOTIDE SEQUENCE [LARGE SCALE GENOMIC DNA]</scope>
    <source>
        <strain evidence="3">ATCC 6205 / CBS 148.51 / DSM 1962 / NBRC 6347 / NRRL 1970</strain>
    </source>
</reference>
<dbReference type="Proteomes" id="UP000001056">
    <property type="component" value="Unassembled WGS sequence"/>
</dbReference>
<proteinExistence type="predicted"/>
<organism evidence="2 3">
    <name type="scientific">Chaetomium globosum (strain ATCC 6205 / CBS 148.51 / DSM 1962 / NBRC 6347 / NRRL 1970)</name>
    <name type="common">Soil fungus</name>
    <dbReference type="NCBI Taxonomy" id="306901"/>
    <lineage>
        <taxon>Eukaryota</taxon>
        <taxon>Fungi</taxon>
        <taxon>Dikarya</taxon>
        <taxon>Ascomycota</taxon>
        <taxon>Pezizomycotina</taxon>
        <taxon>Sordariomycetes</taxon>
        <taxon>Sordariomycetidae</taxon>
        <taxon>Sordariales</taxon>
        <taxon>Chaetomiaceae</taxon>
        <taxon>Chaetomium</taxon>
    </lineage>
</organism>
<gene>
    <name evidence="2" type="ORF">CHGG_10702</name>
</gene>
<dbReference type="AlphaFoldDB" id="Q2GMV2"/>
<evidence type="ECO:0000313" key="2">
    <source>
        <dbReference type="EMBL" id="EAQ84298.1"/>
    </source>
</evidence>
<feature type="region of interest" description="Disordered" evidence="1">
    <location>
        <begin position="81"/>
        <end position="114"/>
    </location>
</feature>
<dbReference type="GeneID" id="4396340"/>
<accession>Q2GMV2</accession>
<keyword evidence="3" id="KW-1185">Reference proteome</keyword>
<sequence>MTDQKSQGKQFSNVLVNLKGVHSKWHGDAAQLHEPPARSDFIEPKNVLDKDMRDSILKLERRGEETRRRFEQDHRHESWFQEWAAMPESGQGTETDDVEDAALWRDPGVSEPRS</sequence>
<dbReference type="OrthoDB" id="4570014at2759"/>
<dbReference type="HOGENOM" id="CLU_2120818_0_0_1"/>
<evidence type="ECO:0000256" key="1">
    <source>
        <dbReference type="SAM" id="MobiDB-lite"/>
    </source>
</evidence>
<dbReference type="RefSeq" id="XP_001228629.1">
    <property type="nucleotide sequence ID" value="XM_001228628.1"/>
</dbReference>
<name>Q2GMV2_CHAGB</name>